<comment type="similarity">
    <text evidence="2">Belongs to the MS4A family.</text>
</comment>
<evidence type="ECO:0000313" key="8">
    <source>
        <dbReference type="Ensembl" id="ENSBGRP00000034155.1"/>
    </source>
</evidence>
<dbReference type="Proteomes" id="UP000694520">
    <property type="component" value="Chromosome 29"/>
</dbReference>
<feature type="transmembrane region" description="Helical" evidence="7">
    <location>
        <begin position="256"/>
        <end position="277"/>
    </location>
</feature>
<evidence type="ECO:0000256" key="2">
    <source>
        <dbReference type="ARBA" id="ARBA00009565"/>
    </source>
</evidence>
<reference evidence="8" key="1">
    <citation type="submission" date="2019-05" db="EMBL/GenBank/DDBJ databases">
        <authorList>
            <person name="Zhang S."/>
            <person name="Liu J."/>
        </authorList>
    </citation>
    <scope>NUCLEOTIDE SEQUENCE [LARGE SCALE GENOMIC DNA]</scope>
</reference>
<feature type="transmembrane region" description="Helical" evidence="7">
    <location>
        <begin position="177"/>
        <end position="196"/>
    </location>
</feature>
<feature type="transmembrane region" description="Helical" evidence="7">
    <location>
        <begin position="132"/>
        <end position="157"/>
    </location>
</feature>
<evidence type="ECO:0000256" key="7">
    <source>
        <dbReference type="SAM" id="Phobius"/>
    </source>
</evidence>
<dbReference type="InterPro" id="IPR007237">
    <property type="entry name" value="CD20-like"/>
</dbReference>
<dbReference type="GO" id="GO:0005886">
    <property type="term" value="C:plasma membrane"/>
    <property type="evidence" value="ECO:0007669"/>
    <property type="project" value="TreeGrafter"/>
</dbReference>
<evidence type="ECO:0008006" key="10">
    <source>
        <dbReference type="Google" id="ProtNLM"/>
    </source>
</evidence>
<proteinExistence type="inferred from homology"/>
<comment type="subcellular location">
    <subcellularLocation>
        <location evidence="1">Membrane</location>
        <topology evidence="1">Multi-pass membrane protein</topology>
    </subcellularLocation>
</comment>
<evidence type="ECO:0000256" key="3">
    <source>
        <dbReference type="ARBA" id="ARBA00022692"/>
    </source>
</evidence>
<reference evidence="8" key="2">
    <citation type="submission" date="2025-05" db="UniProtKB">
        <authorList>
            <consortium name="Ensembl"/>
        </authorList>
    </citation>
    <scope>IDENTIFICATION</scope>
</reference>
<dbReference type="Ensembl" id="ENSBGRT00000039487.1">
    <property type="protein sequence ID" value="ENSBGRP00000034155.1"/>
    <property type="gene ID" value="ENSBGRG00000021311.1"/>
</dbReference>
<evidence type="ECO:0000256" key="1">
    <source>
        <dbReference type="ARBA" id="ARBA00004141"/>
    </source>
</evidence>
<dbReference type="InterPro" id="IPR030417">
    <property type="entry name" value="MS4A"/>
</dbReference>
<accession>A0A8B9YAY6</accession>
<keyword evidence="3 7" id="KW-0812">Transmembrane</keyword>
<dbReference type="GeneTree" id="ENSGT00940000162329"/>
<dbReference type="PANTHER" id="PTHR23320:SF155">
    <property type="entry name" value="MEMBRANE-SPANNING 4-DOMAINS SUBFAMILY A MEMBER 8"/>
    <property type="match status" value="1"/>
</dbReference>
<evidence type="ECO:0000256" key="6">
    <source>
        <dbReference type="SAM" id="MobiDB-lite"/>
    </source>
</evidence>
<feature type="transmembrane region" description="Helical" evidence="7">
    <location>
        <begin position="66"/>
        <end position="90"/>
    </location>
</feature>
<dbReference type="Ensembl" id="ENSBGRT00000039421.1">
    <property type="protein sequence ID" value="ENSBGRP00000034096.1"/>
    <property type="gene ID" value="ENSBGRG00000021311.1"/>
</dbReference>
<evidence type="ECO:0000256" key="4">
    <source>
        <dbReference type="ARBA" id="ARBA00022989"/>
    </source>
</evidence>
<keyword evidence="4 7" id="KW-1133">Transmembrane helix</keyword>
<dbReference type="PANTHER" id="PTHR23320">
    <property type="entry name" value="MEMBRANE-SPANNING 4-DOMAINS SUBFAMILY A MS4A -RELATED"/>
    <property type="match status" value="1"/>
</dbReference>
<dbReference type="Pfam" id="PF04103">
    <property type="entry name" value="CD20"/>
    <property type="match status" value="1"/>
</dbReference>
<name>A0A8B9YAY6_BOSMU</name>
<organism evidence="8 9">
    <name type="scientific">Bos mutus grunniens</name>
    <name type="common">Wild yak</name>
    <name type="synonym">Bos grunniens</name>
    <dbReference type="NCBI Taxonomy" id="30521"/>
    <lineage>
        <taxon>Eukaryota</taxon>
        <taxon>Metazoa</taxon>
        <taxon>Chordata</taxon>
        <taxon>Craniata</taxon>
        <taxon>Vertebrata</taxon>
        <taxon>Euteleostomi</taxon>
        <taxon>Mammalia</taxon>
        <taxon>Eutheria</taxon>
        <taxon>Laurasiatheria</taxon>
        <taxon>Artiodactyla</taxon>
        <taxon>Ruminantia</taxon>
        <taxon>Pecora</taxon>
        <taxon>Bovidae</taxon>
        <taxon>Bovinae</taxon>
        <taxon>Bos</taxon>
    </lineage>
</organism>
<evidence type="ECO:0000256" key="5">
    <source>
        <dbReference type="ARBA" id="ARBA00023136"/>
    </source>
</evidence>
<feature type="region of interest" description="Disordered" evidence="6">
    <location>
        <begin position="213"/>
        <end position="238"/>
    </location>
</feature>
<dbReference type="GO" id="GO:0007166">
    <property type="term" value="P:cell surface receptor signaling pathway"/>
    <property type="evidence" value="ECO:0007669"/>
    <property type="project" value="TreeGrafter"/>
</dbReference>
<keyword evidence="9" id="KW-1185">Reference proteome</keyword>
<keyword evidence="5 7" id="KW-0472">Membrane</keyword>
<sequence length="305" mass="32716">MNPTTSAGPMANSVFVVTPPNGYTVLPGGVSQVPIYPNQSQVHVIHGNPPCVSQQPTERTLKEGKALGATQILIGLIHLGLGSVMGTVLMGNYTAVSFYGGFPFWGGIWFIISGSLSVLAEKHSRSSCLLNSSVGFNIVSAIFSMVGITLFIVELIINSTYIYPWYDPPSHTWGRVPGMAVSGLLLIFCILEVFIASISAHFGCQLTCYQTNNVSPRGSSEDGKRSQRGWRLEGSSYSPSCPGTGGLPWYLKACPVLLASSLVHFLFACVFQVGVVIPNVYVTNPAVIPEPENSPPNYSDVPRDK</sequence>
<evidence type="ECO:0000313" key="9">
    <source>
        <dbReference type="Proteomes" id="UP000694520"/>
    </source>
</evidence>
<protein>
    <recommendedName>
        <fullName evidence="10">Membrane spanning 4-domains A8</fullName>
    </recommendedName>
</protein>
<dbReference type="AlphaFoldDB" id="A0A8B9YAY6"/>
<feature type="transmembrane region" description="Helical" evidence="7">
    <location>
        <begin position="102"/>
        <end position="120"/>
    </location>
</feature>